<accession>A0A9D2T476</accession>
<dbReference type="AlphaFoldDB" id="A0A9D2T476"/>
<evidence type="ECO:0000313" key="2">
    <source>
        <dbReference type="Proteomes" id="UP000823883"/>
    </source>
</evidence>
<proteinExistence type="predicted"/>
<evidence type="ECO:0000313" key="1">
    <source>
        <dbReference type="EMBL" id="HJC46468.1"/>
    </source>
</evidence>
<dbReference type="EMBL" id="DWWL01000002">
    <property type="protein sequence ID" value="HJC46468.1"/>
    <property type="molecule type" value="Genomic_DNA"/>
</dbReference>
<gene>
    <name evidence="1" type="ORF">IAA04_00240</name>
</gene>
<protein>
    <submittedName>
        <fullName evidence="1">Tetratricopeptide repeat protein</fullName>
    </submittedName>
</protein>
<dbReference type="Pfam" id="PF14559">
    <property type="entry name" value="TPR_19"/>
    <property type="match status" value="1"/>
</dbReference>
<dbReference type="InterPro" id="IPR011990">
    <property type="entry name" value="TPR-like_helical_dom_sf"/>
</dbReference>
<dbReference type="Proteomes" id="UP000823883">
    <property type="component" value="Unassembled WGS sequence"/>
</dbReference>
<name>A0A9D2T476_9FIRM</name>
<reference evidence="1" key="2">
    <citation type="submission" date="2021-04" db="EMBL/GenBank/DDBJ databases">
        <authorList>
            <person name="Gilroy R."/>
        </authorList>
    </citation>
    <scope>NUCLEOTIDE SEQUENCE</scope>
    <source>
        <strain evidence="1">CHK183-5548</strain>
    </source>
</reference>
<dbReference type="SUPFAM" id="SSF48452">
    <property type="entry name" value="TPR-like"/>
    <property type="match status" value="1"/>
</dbReference>
<dbReference type="Gene3D" id="1.25.40.10">
    <property type="entry name" value="Tetratricopeptide repeat domain"/>
    <property type="match status" value="1"/>
</dbReference>
<organism evidence="1 2">
    <name type="scientific">Candidatus Lachnoclostridium pullistercoris</name>
    <dbReference type="NCBI Taxonomy" id="2838632"/>
    <lineage>
        <taxon>Bacteria</taxon>
        <taxon>Bacillati</taxon>
        <taxon>Bacillota</taxon>
        <taxon>Clostridia</taxon>
        <taxon>Lachnospirales</taxon>
        <taxon>Lachnospiraceae</taxon>
    </lineage>
</organism>
<reference evidence="1" key="1">
    <citation type="journal article" date="2021" name="PeerJ">
        <title>Extensive microbial diversity within the chicken gut microbiome revealed by metagenomics and culture.</title>
        <authorList>
            <person name="Gilroy R."/>
            <person name="Ravi A."/>
            <person name="Getino M."/>
            <person name="Pursley I."/>
            <person name="Horton D.L."/>
            <person name="Alikhan N.F."/>
            <person name="Baker D."/>
            <person name="Gharbi K."/>
            <person name="Hall N."/>
            <person name="Watson M."/>
            <person name="Adriaenssens E.M."/>
            <person name="Foster-Nyarko E."/>
            <person name="Jarju S."/>
            <person name="Secka A."/>
            <person name="Antonio M."/>
            <person name="Oren A."/>
            <person name="Chaudhuri R.R."/>
            <person name="La Ragione R."/>
            <person name="Hildebrand F."/>
            <person name="Pallen M.J."/>
        </authorList>
    </citation>
    <scope>NUCLEOTIDE SEQUENCE</scope>
    <source>
        <strain evidence="1">CHK183-5548</strain>
    </source>
</reference>
<sequence>MKQLWKKFDKLSDDAYMSIARRENGMDVWNQGFETLLEIVRTGREQNPQFARELVQLDDDTDFEHGVCDWLTDYLDELDDQEQYEKLENACREILELFDWKEDSPSDIRSLLSLALRAQGRKEEALEYCRGWYEEEPDNTVAAAALIYCLIECGELDRAEEAADRWIGDDTACDDNNDVVFMATIAVCRKKGDSEKEESLTNRLKIYEKEVENLLTGAVSFNDEEDDEWF</sequence>
<comment type="caution">
    <text evidence="1">The sequence shown here is derived from an EMBL/GenBank/DDBJ whole genome shotgun (WGS) entry which is preliminary data.</text>
</comment>